<reference evidence="3" key="1">
    <citation type="submission" date="2018-12" db="EMBL/GenBank/DDBJ databases">
        <title>Tengunoibacter tsumagoiensis gen. nov., sp. nov., Dictyobacter kobayashii sp. nov., D. alpinus sp. nov., and D. joshuensis sp. nov. and description of Dictyobacteraceae fam. nov. within the order Ktedonobacterales isolated from Tengu-no-mugimeshi.</title>
        <authorList>
            <person name="Wang C.M."/>
            <person name="Zheng Y."/>
            <person name="Sakai Y."/>
            <person name="Toyoda A."/>
            <person name="Minakuchi Y."/>
            <person name="Abe K."/>
            <person name="Yokota A."/>
            <person name="Yabe S."/>
        </authorList>
    </citation>
    <scope>NUCLEOTIDE SEQUENCE [LARGE SCALE GENOMIC DNA]</scope>
    <source>
        <strain evidence="3">Uno16</strain>
    </source>
</reference>
<sequence>MHSRHERNGIRLPRLQHVSLSIKDGSQEQIRAFYGGLLGFREKEVPAILAPKGLVWFDAGDGEMELHFVPDTHLQGAEESRHFCLEVDNLDVYRQKVEQAGYPIIEADPIPHRPRFFTLDPSGNHVELTTILDDYRNV</sequence>
<evidence type="ECO:0000313" key="3">
    <source>
        <dbReference type="Proteomes" id="UP000287171"/>
    </source>
</evidence>
<dbReference type="SUPFAM" id="SSF54593">
    <property type="entry name" value="Glyoxalase/Bleomycin resistance protein/Dihydroxybiphenyl dioxygenase"/>
    <property type="match status" value="1"/>
</dbReference>
<gene>
    <name evidence="2" type="ORF">KDA_09450</name>
</gene>
<evidence type="ECO:0000313" key="2">
    <source>
        <dbReference type="EMBL" id="GCE25461.1"/>
    </source>
</evidence>
<protein>
    <recommendedName>
        <fullName evidence="1">VOC domain-containing protein</fullName>
    </recommendedName>
</protein>
<dbReference type="Proteomes" id="UP000287171">
    <property type="component" value="Unassembled WGS sequence"/>
</dbReference>
<keyword evidence="3" id="KW-1185">Reference proteome</keyword>
<dbReference type="PANTHER" id="PTHR39175:SF1">
    <property type="entry name" value="FAMILY PROTEIN, PUTATIVE (AFU_ORTHOLOGUE AFUA_3G15060)-RELATED"/>
    <property type="match status" value="1"/>
</dbReference>
<dbReference type="InterPro" id="IPR037523">
    <property type="entry name" value="VOC_core"/>
</dbReference>
<organism evidence="2 3">
    <name type="scientific">Dictyobacter alpinus</name>
    <dbReference type="NCBI Taxonomy" id="2014873"/>
    <lineage>
        <taxon>Bacteria</taxon>
        <taxon>Bacillati</taxon>
        <taxon>Chloroflexota</taxon>
        <taxon>Ktedonobacteria</taxon>
        <taxon>Ktedonobacterales</taxon>
        <taxon>Dictyobacteraceae</taxon>
        <taxon>Dictyobacter</taxon>
    </lineage>
</organism>
<dbReference type="RefSeq" id="WP_161981939.1">
    <property type="nucleotide sequence ID" value="NZ_BIFT01000001.1"/>
</dbReference>
<proteinExistence type="predicted"/>
<dbReference type="PANTHER" id="PTHR39175">
    <property type="entry name" value="FAMILY PROTEIN, PUTATIVE (AFU_ORTHOLOGUE AFUA_3G15060)-RELATED"/>
    <property type="match status" value="1"/>
</dbReference>
<comment type="caution">
    <text evidence="2">The sequence shown here is derived from an EMBL/GenBank/DDBJ whole genome shotgun (WGS) entry which is preliminary data.</text>
</comment>
<dbReference type="Gene3D" id="3.10.180.10">
    <property type="entry name" value="2,3-Dihydroxybiphenyl 1,2-Dioxygenase, domain 1"/>
    <property type="match status" value="1"/>
</dbReference>
<feature type="domain" description="VOC" evidence="1">
    <location>
        <begin position="14"/>
        <end position="131"/>
    </location>
</feature>
<dbReference type="Pfam" id="PF00903">
    <property type="entry name" value="Glyoxalase"/>
    <property type="match status" value="1"/>
</dbReference>
<name>A0A402B283_9CHLR</name>
<accession>A0A402B283</accession>
<evidence type="ECO:0000259" key="1">
    <source>
        <dbReference type="PROSITE" id="PS51819"/>
    </source>
</evidence>
<dbReference type="InterPro" id="IPR004360">
    <property type="entry name" value="Glyas_Fos-R_dOase_dom"/>
</dbReference>
<dbReference type="PROSITE" id="PS51819">
    <property type="entry name" value="VOC"/>
    <property type="match status" value="1"/>
</dbReference>
<dbReference type="AlphaFoldDB" id="A0A402B283"/>
<dbReference type="InterPro" id="IPR029068">
    <property type="entry name" value="Glyas_Bleomycin-R_OHBP_Dase"/>
</dbReference>
<dbReference type="EMBL" id="BIFT01000001">
    <property type="protein sequence ID" value="GCE25461.1"/>
    <property type="molecule type" value="Genomic_DNA"/>
</dbReference>